<keyword evidence="3" id="KW-0813">Transport</keyword>
<feature type="domain" description="SLBB" evidence="17">
    <location>
        <begin position="148"/>
        <end position="227"/>
    </location>
</feature>
<evidence type="ECO:0000256" key="15">
    <source>
        <dbReference type="SAM" id="Phobius"/>
    </source>
</evidence>
<comment type="caution">
    <text evidence="18">The sequence shown here is derived from an EMBL/GenBank/DDBJ whole genome shotgun (WGS) entry which is preliminary data.</text>
</comment>
<evidence type="ECO:0000256" key="5">
    <source>
        <dbReference type="ARBA" id="ARBA00022597"/>
    </source>
</evidence>
<evidence type="ECO:0000256" key="7">
    <source>
        <dbReference type="ARBA" id="ARBA00022729"/>
    </source>
</evidence>
<dbReference type="PANTHER" id="PTHR33619:SF3">
    <property type="entry name" value="POLYSACCHARIDE EXPORT PROTEIN GFCE-RELATED"/>
    <property type="match status" value="1"/>
</dbReference>
<sequence>MFKNIIYSLALILITFTSCQTTKEMMEDFNYFEKNGDSLAFIVKQLKEPVIQVSDQLSIVVSSASLNQEQAKVFNLLNSSNSGGAVGGMGLLTQGYLVDFDGNIRLPVVGNVKAAGLTKSALNDTLVALISPYVKDPVINIRFLNFTVNVLGEVNSKGPVRISNEKATLIDVLSLAGGLTDQGKRNNIMVFRNLSNGAFTVDTLNINDARVFGSNFYQLQQNDLVYVSPNKNKLRQISTNPLIYRDIPFFLSLTSAIFLFLNLFIK</sequence>
<comment type="subcellular location">
    <subcellularLocation>
        <location evidence="1">Cell outer membrane</location>
        <topology evidence="1">Multi-pass membrane protein</topology>
    </subcellularLocation>
</comment>
<evidence type="ECO:0000256" key="10">
    <source>
        <dbReference type="ARBA" id="ARBA00023114"/>
    </source>
</evidence>
<dbReference type="Pfam" id="PF22461">
    <property type="entry name" value="SLBB_2"/>
    <property type="match status" value="1"/>
</dbReference>
<dbReference type="PROSITE" id="PS51257">
    <property type="entry name" value="PROKAR_LIPOPROTEIN"/>
    <property type="match status" value="1"/>
</dbReference>
<evidence type="ECO:0000256" key="13">
    <source>
        <dbReference type="ARBA" id="ARBA00023237"/>
    </source>
</evidence>
<gene>
    <name evidence="18" type="ORF">O3P16_05160</name>
</gene>
<accession>A0ABT4UH62</accession>
<keyword evidence="10" id="KW-0626">Porin</keyword>
<evidence type="ECO:0000259" key="17">
    <source>
        <dbReference type="Pfam" id="PF22461"/>
    </source>
</evidence>
<dbReference type="EMBL" id="JAQGEF010000004">
    <property type="protein sequence ID" value="MDA3614185.1"/>
    <property type="molecule type" value="Genomic_DNA"/>
</dbReference>
<keyword evidence="6 15" id="KW-0812">Transmembrane</keyword>
<evidence type="ECO:0000256" key="3">
    <source>
        <dbReference type="ARBA" id="ARBA00022448"/>
    </source>
</evidence>
<dbReference type="InterPro" id="IPR054765">
    <property type="entry name" value="SLBB_dom"/>
</dbReference>
<dbReference type="Proteomes" id="UP001210231">
    <property type="component" value="Unassembled WGS sequence"/>
</dbReference>
<evidence type="ECO:0000256" key="4">
    <source>
        <dbReference type="ARBA" id="ARBA00022452"/>
    </source>
</evidence>
<dbReference type="InterPro" id="IPR049712">
    <property type="entry name" value="Poly_export"/>
</dbReference>
<dbReference type="InterPro" id="IPR003715">
    <property type="entry name" value="Poly_export_N"/>
</dbReference>
<keyword evidence="12" id="KW-0564">Palmitate</keyword>
<evidence type="ECO:0000256" key="14">
    <source>
        <dbReference type="ARBA" id="ARBA00023288"/>
    </source>
</evidence>
<comment type="similarity">
    <text evidence="2">Belongs to the BexD/CtrA/VexA family.</text>
</comment>
<keyword evidence="5" id="KW-0762">Sugar transport</keyword>
<keyword evidence="4" id="KW-1134">Transmembrane beta strand</keyword>
<keyword evidence="14" id="KW-0449">Lipoprotein</keyword>
<evidence type="ECO:0000256" key="8">
    <source>
        <dbReference type="ARBA" id="ARBA00023047"/>
    </source>
</evidence>
<keyword evidence="19" id="KW-1185">Reference proteome</keyword>
<dbReference type="RefSeq" id="WP_407030508.1">
    <property type="nucleotide sequence ID" value="NZ_JAQGEF010000004.1"/>
</dbReference>
<dbReference type="Gene3D" id="3.10.560.10">
    <property type="entry name" value="Outer membrane lipoprotein wza domain like"/>
    <property type="match status" value="1"/>
</dbReference>
<proteinExistence type="inferred from homology"/>
<evidence type="ECO:0000256" key="11">
    <source>
        <dbReference type="ARBA" id="ARBA00023136"/>
    </source>
</evidence>
<keyword evidence="9" id="KW-0406">Ion transport</keyword>
<keyword evidence="11 15" id="KW-0472">Membrane</keyword>
<dbReference type="Pfam" id="PF02563">
    <property type="entry name" value="Poly_export"/>
    <property type="match status" value="1"/>
</dbReference>
<keyword evidence="15" id="KW-1133">Transmembrane helix</keyword>
<evidence type="ECO:0000313" key="19">
    <source>
        <dbReference type="Proteomes" id="UP001210231"/>
    </source>
</evidence>
<evidence type="ECO:0000256" key="9">
    <source>
        <dbReference type="ARBA" id="ARBA00023065"/>
    </source>
</evidence>
<evidence type="ECO:0000259" key="16">
    <source>
        <dbReference type="Pfam" id="PF02563"/>
    </source>
</evidence>
<evidence type="ECO:0000256" key="1">
    <source>
        <dbReference type="ARBA" id="ARBA00004571"/>
    </source>
</evidence>
<keyword evidence="8" id="KW-0625">Polysaccharide transport</keyword>
<dbReference type="PANTHER" id="PTHR33619">
    <property type="entry name" value="POLYSACCHARIDE EXPORT PROTEIN GFCE-RELATED"/>
    <property type="match status" value="1"/>
</dbReference>
<organism evidence="18 19">
    <name type="scientific">Polluticaenibacter yanchengensis</name>
    <dbReference type="NCBI Taxonomy" id="3014562"/>
    <lineage>
        <taxon>Bacteria</taxon>
        <taxon>Pseudomonadati</taxon>
        <taxon>Bacteroidota</taxon>
        <taxon>Chitinophagia</taxon>
        <taxon>Chitinophagales</taxon>
        <taxon>Chitinophagaceae</taxon>
        <taxon>Polluticaenibacter</taxon>
    </lineage>
</organism>
<evidence type="ECO:0000256" key="2">
    <source>
        <dbReference type="ARBA" id="ARBA00009450"/>
    </source>
</evidence>
<keyword evidence="7" id="KW-0732">Signal</keyword>
<evidence type="ECO:0000256" key="12">
    <source>
        <dbReference type="ARBA" id="ARBA00023139"/>
    </source>
</evidence>
<protein>
    <submittedName>
        <fullName evidence="18">Polysaccharide biosynthesis/export family protein</fullName>
    </submittedName>
</protein>
<evidence type="ECO:0000256" key="6">
    <source>
        <dbReference type="ARBA" id="ARBA00022692"/>
    </source>
</evidence>
<reference evidence="18 19" key="1">
    <citation type="submission" date="2022-12" db="EMBL/GenBank/DDBJ databases">
        <title>Chitinophagaceae gen. sp. nov., a new member of the family Chitinophagaceae, isolated from soil in a chemical factory.</title>
        <authorList>
            <person name="Ke Z."/>
        </authorList>
    </citation>
    <scope>NUCLEOTIDE SEQUENCE [LARGE SCALE GENOMIC DNA]</scope>
    <source>
        <strain evidence="18 19">LY-5</strain>
    </source>
</reference>
<feature type="domain" description="Polysaccharide export protein N-terminal" evidence="16">
    <location>
        <begin position="47"/>
        <end position="142"/>
    </location>
</feature>
<feature type="transmembrane region" description="Helical" evidence="15">
    <location>
        <begin position="247"/>
        <end position="265"/>
    </location>
</feature>
<name>A0ABT4UH62_9BACT</name>
<keyword evidence="13" id="KW-0998">Cell outer membrane</keyword>
<evidence type="ECO:0000313" key="18">
    <source>
        <dbReference type="EMBL" id="MDA3614185.1"/>
    </source>
</evidence>